<feature type="region of interest" description="Disordered" evidence="1">
    <location>
        <begin position="645"/>
        <end position="711"/>
    </location>
</feature>
<feature type="compositionally biased region" description="Low complexity" evidence="1">
    <location>
        <begin position="287"/>
        <end position="309"/>
    </location>
</feature>
<reference evidence="2 3" key="1">
    <citation type="submission" date="2015-07" db="EMBL/GenBank/DDBJ databases">
        <title>High-quality genome of monoxenous trypanosomatid Leptomonas pyrrhocoris.</title>
        <authorList>
            <person name="Flegontov P."/>
            <person name="Butenko A."/>
            <person name="Firsov S."/>
            <person name="Vlcek C."/>
            <person name="Logacheva M.D."/>
            <person name="Field M."/>
            <person name="Filatov D."/>
            <person name="Flegontova O."/>
            <person name="Gerasimov E."/>
            <person name="Jackson A.P."/>
            <person name="Kelly S."/>
            <person name="Opperdoes F."/>
            <person name="O'Reilly A."/>
            <person name="Votypka J."/>
            <person name="Yurchenko V."/>
            <person name="Lukes J."/>
        </authorList>
    </citation>
    <scope>NUCLEOTIDE SEQUENCE [LARGE SCALE GENOMIC DNA]</scope>
    <source>
        <strain evidence="2">H10</strain>
    </source>
</reference>
<feature type="compositionally biased region" description="Low complexity" evidence="1">
    <location>
        <begin position="463"/>
        <end position="475"/>
    </location>
</feature>
<feature type="region of interest" description="Disordered" evidence="1">
    <location>
        <begin position="1"/>
        <end position="34"/>
    </location>
</feature>
<dbReference type="GeneID" id="26901258"/>
<feature type="region of interest" description="Disordered" evidence="1">
    <location>
        <begin position="140"/>
        <end position="218"/>
    </location>
</feature>
<gene>
    <name evidence="2" type="ORF">ABB37_00961</name>
</gene>
<organism evidence="2 3">
    <name type="scientific">Leptomonas pyrrhocoris</name>
    <name type="common">Firebug parasite</name>
    <dbReference type="NCBI Taxonomy" id="157538"/>
    <lineage>
        <taxon>Eukaryota</taxon>
        <taxon>Discoba</taxon>
        <taxon>Euglenozoa</taxon>
        <taxon>Kinetoplastea</taxon>
        <taxon>Metakinetoplastina</taxon>
        <taxon>Trypanosomatida</taxon>
        <taxon>Trypanosomatidae</taxon>
        <taxon>Leishmaniinae</taxon>
        <taxon>Leptomonas</taxon>
    </lineage>
</organism>
<evidence type="ECO:0000313" key="3">
    <source>
        <dbReference type="Proteomes" id="UP000037923"/>
    </source>
</evidence>
<feature type="compositionally biased region" description="Low complexity" evidence="1">
    <location>
        <begin position="1328"/>
        <end position="1342"/>
    </location>
</feature>
<sequence length="1582" mass="163458">MQEDRATTAAAAAPAMLMHAGDNQGPTNVNDIDGVPAARAHPSLLPMDADAAMADRSPMNSHPIRPLSFHAGVVADGDAHKPLQHNPHTPHRRALEDLVSTSPTAGAGAGGRGAATAPVAAAETYSPISGARLVAFPTAEATTTGSSDDGGGPPDATPQLLQSQSIHSLTSPTADLSHSNHNTVQNTSADRRTLHVSKATSSPVITDSSSNPIGGTKTLPHALAQLQQLSPFEGPFLTAVPAAASHAPEPLEGAPRKEIHHRPRTSGVVDGPPLSGTQRTPQDGPNTSPTPSASSSSSSSSPTSVPYSTAETQCHNAAEGNGRSPLSHLPLSAAIDALTPSPSTSSFTISTASATVSPCPTSLSAVTREGAHPSTRGSMVSRNSKMTPHQHSSRVATEKSTENASDSADSPLISLGRSKLWQYTSDHRTHSPPASVAERQPVDGGSAHTRSMPRSPPPPPPISGSSGSSRTSTTPKTKAAISSPINGGTYSPNFAGTTTSNQSSHNSVVTQDSDFVRPHGLNFEEMRVSSPASQLPHADAARSPPTSHKEVADPALSSLFTLFTPPSRPLASPPHGFARSSSCSVGLPAFMSVSTASLMALPRFDASLRAAMAAAAAAAATPSRSGDTEKDSRVDVADAVLPVVEGRPPLPLSPPLQPSRVAAPLRADRSNSSATNEDGRESHCQPSSGRRTVDDSSFHSPSLAQQSSRGATVTSISFALDTPWSNTHSSWAPTRGQSSMHDSAVSLYHGSSMLSDNILQTLTHGMALGGAPASLWRSAISDASHSTSPSTQRVHTASPTPDSEVSMYANKSSNNAYVRLPHPTRSLQHSPKWRAGQSMQASTANGTAAALMQESFLYGSSFVSAEAHSSGLHSFLTSMRGFSTGRPLRASPPPEPTSALVHHSAHTTFATLSKPREDMAGVTRRERGIRSTTSPTVRSADPQFAAVPPNSSMKGAPTAAAPTHAAHRDTPIPELSTSRSQLQPQHTQSGSRSFFAAADDPVEDSGKFDRSRVSSSLLLTHSNGFPLSTEGLPATADPDADVSHERSAAPASSALSSALTESPLLVLYGGGTAADLAERPHFHKDDTSSGVARGGLPSGGFSTADSCVRPIAPLESSLDGQTTFLHSVHSAAVNTVGTQAGCSSALRYFFTRGAPATPALFSSSLAGSTGGRGVCRGEDLSIGAAPDKTSASHPQSGEKSAAKVKRDACEASCSLASTPPPPSQLPQPLTDATGAAPALPHRRRHQNGGTGDERGFGEGLSHLLPLVEPEHASMSTSARLPNLHSLVSVHHQRLATAQTALPRRSAAQRSPRAARGQHPKVRRRSTTNDETTITTDSADDSTPLPLQRSKPFSNSYNGGDIPAMEGEGDAATNALQPMARAGSRDAPSHAGPAGSTSLSKSPQNGYGSSQPYSATANRGLHSRELTHRSASNGSGKKHQGNGHAAHTGGGVTQGALSEPGSGIIEVYAVGATAATEGGHGGHPDDARHLSIPSFHRHRDVEHMLDEAETMLRRVPVPIIPVLASKLTRCFHPSLSSTHGYSLCGTETSVLSLRTPAATASTSGSDTRRLSAPTGSAERDSLD</sequence>
<evidence type="ECO:0000256" key="1">
    <source>
        <dbReference type="SAM" id="MobiDB-lite"/>
    </source>
</evidence>
<feature type="region of interest" description="Disordered" evidence="1">
    <location>
        <begin position="246"/>
        <end position="325"/>
    </location>
</feature>
<dbReference type="VEuPathDB" id="TriTrypDB:LpyrH10_01_9610"/>
<feature type="compositionally biased region" description="Polar residues" evidence="1">
    <location>
        <begin position="1554"/>
        <end position="1564"/>
    </location>
</feature>
<dbReference type="OrthoDB" id="266490at2759"/>
<feature type="compositionally biased region" description="Polar residues" evidence="1">
    <location>
        <begin position="198"/>
        <end position="213"/>
    </location>
</feature>
<feature type="region of interest" description="Disordered" evidence="1">
    <location>
        <begin position="782"/>
        <end position="803"/>
    </location>
</feature>
<feature type="region of interest" description="Disordered" evidence="1">
    <location>
        <begin position="919"/>
        <end position="992"/>
    </location>
</feature>
<feature type="compositionally biased region" description="Polar residues" evidence="1">
    <location>
        <begin position="483"/>
        <end position="508"/>
    </location>
</feature>
<dbReference type="EMBL" id="LGTL01000001">
    <property type="protein sequence ID" value="KPA86932.1"/>
    <property type="molecule type" value="Genomic_DNA"/>
</dbReference>
<feature type="region of interest" description="Disordered" evidence="1">
    <location>
        <begin position="1554"/>
        <end position="1582"/>
    </location>
</feature>
<dbReference type="Proteomes" id="UP000037923">
    <property type="component" value="Unassembled WGS sequence"/>
</dbReference>
<feature type="compositionally biased region" description="Basic and acidic residues" evidence="1">
    <location>
        <begin position="919"/>
        <end position="929"/>
    </location>
</feature>
<feature type="compositionally biased region" description="Polar residues" evidence="1">
    <location>
        <begin position="159"/>
        <end position="188"/>
    </location>
</feature>
<feature type="region of interest" description="Disordered" evidence="1">
    <location>
        <begin position="1022"/>
        <end position="1055"/>
    </location>
</feature>
<comment type="caution">
    <text evidence="2">The sequence shown here is derived from an EMBL/GenBank/DDBJ whole genome shotgun (WGS) entry which is preliminary data.</text>
</comment>
<feature type="compositionally biased region" description="Pro residues" evidence="1">
    <location>
        <begin position="648"/>
        <end position="657"/>
    </location>
</feature>
<feature type="compositionally biased region" description="Polar residues" evidence="1">
    <location>
        <begin position="375"/>
        <end position="395"/>
    </location>
</feature>
<dbReference type="RefSeq" id="XP_015665371.1">
    <property type="nucleotide sequence ID" value="XM_015797363.1"/>
</dbReference>
<accession>A0A0N0E0W9</accession>
<feature type="compositionally biased region" description="Polar residues" evidence="1">
    <location>
        <begin position="975"/>
        <end position="992"/>
    </location>
</feature>
<feature type="compositionally biased region" description="Polar residues" evidence="1">
    <location>
        <begin position="1394"/>
        <end position="1416"/>
    </location>
</feature>
<dbReference type="OMA" id="SERHSCC"/>
<name>A0A0N0E0W9_LEPPY</name>
<proteinExistence type="predicted"/>
<feature type="compositionally biased region" description="Polar residues" evidence="1">
    <location>
        <begin position="1189"/>
        <end position="1198"/>
    </location>
</feature>
<protein>
    <submittedName>
        <fullName evidence="2">Uncharacterized protein</fullName>
    </submittedName>
</protein>
<feature type="region of interest" description="Disordered" evidence="1">
    <location>
        <begin position="1177"/>
        <end position="1259"/>
    </location>
</feature>
<feature type="compositionally biased region" description="Basic residues" evidence="1">
    <location>
        <begin position="1315"/>
        <end position="1325"/>
    </location>
</feature>
<feature type="region of interest" description="Disordered" evidence="1">
    <location>
        <begin position="527"/>
        <end position="550"/>
    </location>
</feature>
<evidence type="ECO:0000313" key="2">
    <source>
        <dbReference type="EMBL" id="KPA86932.1"/>
    </source>
</evidence>
<feature type="region of interest" description="Disordered" evidence="1">
    <location>
        <begin position="425"/>
        <end position="508"/>
    </location>
</feature>
<feature type="compositionally biased region" description="Basic and acidic residues" evidence="1">
    <location>
        <begin position="1200"/>
        <end position="1209"/>
    </location>
</feature>
<feature type="compositionally biased region" description="Polar residues" evidence="1">
    <location>
        <begin position="698"/>
        <end position="711"/>
    </location>
</feature>
<feature type="compositionally biased region" description="Low complexity" evidence="1">
    <location>
        <begin position="1300"/>
        <end position="1314"/>
    </location>
</feature>
<keyword evidence="3" id="KW-1185">Reference proteome</keyword>
<feature type="region of interest" description="Disordered" evidence="1">
    <location>
        <begin position="1297"/>
        <end position="1457"/>
    </location>
</feature>
<feature type="region of interest" description="Disordered" evidence="1">
    <location>
        <begin position="353"/>
        <end position="413"/>
    </location>
</feature>
<feature type="compositionally biased region" description="Polar residues" evidence="1">
    <location>
        <begin position="275"/>
        <end position="286"/>
    </location>
</feature>